<dbReference type="CDD" id="cd05238">
    <property type="entry name" value="Gne_like_SDR_e"/>
    <property type="match status" value="1"/>
</dbReference>
<dbReference type="OrthoDB" id="9801056at2"/>
<dbReference type="EMBL" id="AL590842">
    <property type="protein sequence ID" value="CAL20867.1"/>
    <property type="molecule type" value="Genomic_DNA"/>
</dbReference>
<dbReference type="InterPro" id="IPR050005">
    <property type="entry name" value="DenD"/>
</dbReference>
<gene>
    <name evidence="3" type="ordered locus">YPO2238</name>
</gene>
<keyword evidence="4" id="KW-1185">Reference proteome</keyword>
<evidence type="ECO:0000256" key="1">
    <source>
        <dbReference type="ARBA" id="ARBA00022857"/>
    </source>
</evidence>
<dbReference type="Gene3D" id="3.40.50.720">
    <property type="entry name" value="NAD(P)-binding Rossmann-like Domain"/>
    <property type="match status" value="1"/>
</dbReference>
<dbReference type="InterPro" id="IPR001509">
    <property type="entry name" value="Epimerase_deHydtase"/>
</dbReference>
<evidence type="ECO:0000256" key="2">
    <source>
        <dbReference type="ARBA" id="ARBA00023277"/>
    </source>
</evidence>
<accession>A0A5P8YGT0</accession>
<reference evidence="3 4" key="1">
    <citation type="journal article" date="2001" name="Nature">
        <title>Genome sequence of Yersinia pestis, the causative agent of plague.</title>
        <authorList>
            <person name="Parkhill J."/>
            <person name="Wren B.W."/>
            <person name="Thomson N.R."/>
            <person name="Titball R.W."/>
            <person name="Holden M.T.G."/>
            <person name="Prentice M.B."/>
            <person name="Sebaihia M."/>
            <person name="James K.D."/>
            <person name="Churcher C."/>
            <person name="Mungall K.L."/>
            <person name="Baker S."/>
            <person name="Basham D."/>
            <person name="Bentley S.D."/>
            <person name="Brooks K."/>
            <person name="Cerdeno-Tarraga A.M."/>
            <person name="Chillingworth T."/>
            <person name="Cronin A."/>
            <person name="Davies R.M."/>
            <person name="Davis P."/>
            <person name="Dougan G."/>
            <person name="Feltwell T."/>
            <person name="Hamlin N."/>
            <person name="Holroyd S."/>
            <person name="Jagels K."/>
            <person name="Leather S."/>
            <person name="Karlyshev A.V."/>
            <person name="Moule S."/>
            <person name="Oyston P.C.F."/>
            <person name="Quail M."/>
            <person name="Rutherford K."/>
            <person name="Simmonds M."/>
            <person name="Skelton J."/>
            <person name="Stevens K."/>
            <person name="Whitehead S."/>
            <person name="Barrell B.G."/>
        </authorList>
    </citation>
    <scope>NUCLEOTIDE SEQUENCE [LARGE SCALE GENOMIC DNA]</scope>
    <source>
        <strain evidence="4">CO-92 / Biovar Orientalis</strain>
    </source>
</reference>
<name>A0A5P8YGT0_YERPE</name>
<dbReference type="PANTHER" id="PTHR43103">
    <property type="entry name" value="NUCLEOSIDE-DIPHOSPHATE-SUGAR EPIMERASE"/>
    <property type="match status" value="1"/>
</dbReference>
<keyword evidence="1" id="KW-0521">NADP</keyword>
<dbReference type="KEGG" id="ype:YPO2238"/>
<dbReference type="PIR" id="AH0272">
    <property type="entry name" value="AH0272"/>
</dbReference>
<organism evidence="3 4">
    <name type="scientific">Yersinia pestis</name>
    <dbReference type="NCBI Taxonomy" id="632"/>
    <lineage>
        <taxon>Bacteria</taxon>
        <taxon>Pseudomonadati</taxon>
        <taxon>Pseudomonadota</taxon>
        <taxon>Gammaproteobacteria</taxon>
        <taxon>Enterobacterales</taxon>
        <taxon>Yersiniaceae</taxon>
        <taxon>Yersinia</taxon>
    </lineage>
</organism>
<accession>Q7CIK7</accession>
<evidence type="ECO:0000313" key="4">
    <source>
        <dbReference type="Proteomes" id="UP000000815"/>
    </source>
</evidence>
<dbReference type="Gene3D" id="3.90.25.10">
    <property type="entry name" value="UDP-galactose 4-epimerase, domain 1"/>
    <property type="match status" value="1"/>
</dbReference>
<dbReference type="PANTHER" id="PTHR43103:SF3">
    <property type="entry name" value="ADP-L-GLYCERO-D-MANNO-HEPTOSE-6-EPIMERASE"/>
    <property type="match status" value="1"/>
</dbReference>
<dbReference type="InterPro" id="IPR036291">
    <property type="entry name" value="NAD(P)-bd_dom_sf"/>
</dbReference>
<sequence length="333" mass="36850">MMNIMITGAAGFLGRRLIDGLLQQDYLTDQQGEPRNINKIIAYDVLPLMEVEDPRVQVVCGDIADQNGLSAVWDRQIDTIFHLAAVVSSQAEDDFDLGMRINVDATRSLLELARQSGQCPKVIITSSVAVFGGALPKVVPDNQVWSPQSSYGTQKALNDLLLSDYSRRGFIDGRSLRMPTIVVRPGKPNRAASSFASGIIREPLQGHDAICPVSMQTPLWLLSPKMAIDNLIHGHELDASQLRLGRVINLPGLSVSVQQMIDALRRLAGDEVVERIQVQRDPSIERIVNSWPGDFEASYGKVLGFRRDPDFDSIIQDFIIENLPELAAEKHFI</sequence>
<protein>
    <submittedName>
        <fullName evidence="3">Uncharacterized protein</fullName>
    </submittedName>
</protein>
<dbReference type="AlphaFoldDB" id="A0A5P8YGT0"/>
<dbReference type="Proteomes" id="UP000000815">
    <property type="component" value="Chromosome"/>
</dbReference>
<proteinExistence type="predicted"/>
<dbReference type="PATRIC" id="fig|1028802.3.peg.1097"/>
<accession>A0A0H2W4Y9</accession>
<dbReference type="NCBIfam" id="NF043036">
    <property type="entry name" value="ErythonDh"/>
    <property type="match status" value="1"/>
</dbReference>
<accession>Q0WES9</accession>
<dbReference type="SUPFAM" id="SSF51735">
    <property type="entry name" value="NAD(P)-binding Rossmann-fold domains"/>
    <property type="match status" value="1"/>
</dbReference>
<dbReference type="GO" id="GO:0016491">
    <property type="term" value="F:oxidoreductase activity"/>
    <property type="evidence" value="ECO:0007669"/>
    <property type="project" value="InterPro"/>
</dbReference>
<evidence type="ECO:0000313" key="3">
    <source>
        <dbReference type="EMBL" id="CAL20867.1"/>
    </source>
</evidence>
<dbReference type="Pfam" id="PF01370">
    <property type="entry name" value="Epimerase"/>
    <property type="match status" value="1"/>
</dbReference>
<keyword evidence="2" id="KW-0119">Carbohydrate metabolism</keyword>
<accession>Q74TU2</accession>